<evidence type="ECO:0000313" key="4">
    <source>
        <dbReference type="Proteomes" id="UP001202180"/>
    </source>
</evidence>
<keyword evidence="3" id="KW-0482">Metalloprotease</keyword>
<dbReference type="GO" id="GO:0008237">
    <property type="term" value="F:metallopeptidase activity"/>
    <property type="evidence" value="ECO:0007669"/>
    <property type="project" value="UniProtKB-KW"/>
</dbReference>
<evidence type="ECO:0000259" key="2">
    <source>
        <dbReference type="Pfam" id="PF02517"/>
    </source>
</evidence>
<proteinExistence type="predicted"/>
<feature type="transmembrane region" description="Helical" evidence="1">
    <location>
        <begin position="167"/>
        <end position="184"/>
    </location>
</feature>
<keyword evidence="1" id="KW-1133">Transmembrane helix</keyword>
<feature type="transmembrane region" description="Helical" evidence="1">
    <location>
        <begin position="105"/>
        <end position="125"/>
    </location>
</feature>
<keyword evidence="1" id="KW-0472">Membrane</keyword>
<feature type="domain" description="CAAX prenyl protease 2/Lysostaphin resistance protein A-like" evidence="2">
    <location>
        <begin position="107"/>
        <end position="202"/>
    </location>
</feature>
<dbReference type="EMBL" id="JALPRF010000003">
    <property type="protein sequence ID" value="MCK8494290.1"/>
    <property type="molecule type" value="Genomic_DNA"/>
</dbReference>
<feature type="transmembrane region" description="Helical" evidence="1">
    <location>
        <begin position="45"/>
        <end position="63"/>
    </location>
</feature>
<feature type="transmembrane region" description="Helical" evidence="1">
    <location>
        <begin position="205"/>
        <end position="223"/>
    </location>
</feature>
<keyword evidence="4" id="KW-1185">Reference proteome</keyword>
<name>A0ABT0HQN7_9BACT</name>
<feature type="transmembrane region" description="Helical" evidence="1">
    <location>
        <begin position="83"/>
        <end position="99"/>
    </location>
</feature>
<keyword evidence="3" id="KW-0378">Hydrolase</keyword>
<reference evidence="3 4" key="1">
    <citation type="submission" date="2022-04" db="EMBL/GenBank/DDBJ databases">
        <title>Spirosoma sp. strain RP8 genome sequencing and assembly.</title>
        <authorList>
            <person name="Jung Y."/>
        </authorList>
    </citation>
    <scope>NUCLEOTIDE SEQUENCE [LARGE SCALE GENOMIC DNA]</scope>
    <source>
        <strain evidence="3 4">RP8</strain>
    </source>
</reference>
<keyword evidence="1" id="KW-0812">Transmembrane</keyword>
<comment type="caution">
    <text evidence="3">The sequence shown here is derived from an EMBL/GenBank/DDBJ whole genome shotgun (WGS) entry which is preliminary data.</text>
</comment>
<protein>
    <submittedName>
        <fullName evidence="3">CPBP family intramembrane metalloprotease</fullName>
    </submittedName>
</protein>
<accession>A0ABT0HQN7</accession>
<evidence type="ECO:0000313" key="3">
    <source>
        <dbReference type="EMBL" id="MCK8494290.1"/>
    </source>
</evidence>
<dbReference type="Proteomes" id="UP001202180">
    <property type="component" value="Unassembled WGS sequence"/>
</dbReference>
<dbReference type="InterPro" id="IPR003675">
    <property type="entry name" value="Rce1/LyrA-like_dom"/>
</dbReference>
<feature type="transmembrane region" description="Helical" evidence="1">
    <location>
        <begin position="12"/>
        <end position="33"/>
    </location>
</feature>
<sequence length="237" mass="26941">MKTGKLNFDKAVALKITLYFVLAFGISYCLHLLQTILPLHGIKWILNVGFGPFLSAIVVSFLYKTPLKVDFFSKTKWVRKIEFVGLGLFFIGTIINNIVLGKTDYSLIILWSVYALYYTLLEELGWRVFLGNELSKYSFLTVVLISTVLWFTWHYSFPNRLITANPFQFLVLIAAGSAGMAEFYRKTKSWMLVALTHALVNVNPPSLPTLIIFLAVIIGLLTFHESKNKKANVTCLR</sequence>
<gene>
    <name evidence="3" type="ORF">M0L20_20655</name>
</gene>
<organism evidence="3 4">
    <name type="scientific">Spirosoma liriopis</name>
    <dbReference type="NCBI Taxonomy" id="2937440"/>
    <lineage>
        <taxon>Bacteria</taxon>
        <taxon>Pseudomonadati</taxon>
        <taxon>Bacteroidota</taxon>
        <taxon>Cytophagia</taxon>
        <taxon>Cytophagales</taxon>
        <taxon>Cytophagaceae</taxon>
        <taxon>Spirosoma</taxon>
    </lineage>
</organism>
<evidence type="ECO:0000256" key="1">
    <source>
        <dbReference type="SAM" id="Phobius"/>
    </source>
</evidence>
<keyword evidence="3" id="KW-0645">Protease</keyword>
<dbReference type="Pfam" id="PF02517">
    <property type="entry name" value="Rce1-like"/>
    <property type="match status" value="1"/>
</dbReference>
<feature type="transmembrane region" description="Helical" evidence="1">
    <location>
        <begin position="137"/>
        <end position="155"/>
    </location>
</feature>
<dbReference type="RefSeq" id="WP_248478841.1">
    <property type="nucleotide sequence ID" value="NZ_JALPRF010000003.1"/>
</dbReference>